<dbReference type="Proteomes" id="UP000030746">
    <property type="component" value="Unassembled WGS sequence"/>
</dbReference>
<dbReference type="RefSeq" id="XP_009046507.1">
    <property type="nucleotide sequence ID" value="XM_009048259.1"/>
</dbReference>
<dbReference type="GeneID" id="20248303"/>
<reference evidence="1 2" key="1">
    <citation type="journal article" date="2013" name="Nature">
        <title>Insights into bilaterian evolution from three spiralian genomes.</title>
        <authorList>
            <person name="Simakov O."/>
            <person name="Marletaz F."/>
            <person name="Cho S.J."/>
            <person name="Edsinger-Gonzales E."/>
            <person name="Havlak P."/>
            <person name="Hellsten U."/>
            <person name="Kuo D.H."/>
            <person name="Larsson T."/>
            <person name="Lv J."/>
            <person name="Arendt D."/>
            <person name="Savage R."/>
            <person name="Osoegawa K."/>
            <person name="de Jong P."/>
            <person name="Grimwood J."/>
            <person name="Chapman J.A."/>
            <person name="Shapiro H."/>
            <person name="Aerts A."/>
            <person name="Otillar R.P."/>
            <person name="Terry A.Y."/>
            <person name="Boore J.L."/>
            <person name="Grigoriev I.V."/>
            <person name="Lindberg D.R."/>
            <person name="Seaver E.C."/>
            <person name="Weisblat D.A."/>
            <person name="Putnam N.H."/>
            <person name="Rokhsar D.S."/>
        </authorList>
    </citation>
    <scope>NUCLEOTIDE SEQUENCE [LARGE SCALE GENOMIC DNA]</scope>
</reference>
<dbReference type="CTD" id="20248303"/>
<dbReference type="EMBL" id="KB200129">
    <property type="protein sequence ID" value="ESP03037.1"/>
    <property type="molecule type" value="Genomic_DNA"/>
</dbReference>
<dbReference type="KEGG" id="lgi:LOTGIDRAFT_230477"/>
<evidence type="ECO:0000313" key="2">
    <source>
        <dbReference type="Proteomes" id="UP000030746"/>
    </source>
</evidence>
<dbReference type="AlphaFoldDB" id="V4BAQ6"/>
<dbReference type="OrthoDB" id="6129700at2759"/>
<gene>
    <name evidence="1" type="ORF">LOTGIDRAFT_230477</name>
</gene>
<organism evidence="1 2">
    <name type="scientific">Lottia gigantea</name>
    <name type="common">Giant owl limpet</name>
    <dbReference type="NCBI Taxonomy" id="225164"/>
    <lineage>
        <taxon>Eukaryota</taxon>
        <taxon>Metazoa</taxon>
        <taxon>Spiralia</taxon>
        <taxon>Lophotrochozoa</taxon>
        <taxon>Mollusca</taxon>
        <taxon>Gastropoda</taxon>
        <taxon>Patellogastropoda</taxon>
        <taxon>Lottioidea</taxon>
        <taxon>Lottiidae</taxon>
        <taxon>Lottia</taxon>
    </lineage>
</organism>
<proteinExistence type="predicted"/>
<accession>V4BAQ6</accession>
<name>V4BAQ6_LOTGI</name>
<keyword evidence="2" id="KW-1185">Reference proteome</keyword>
<evidence type="ECO:0000313" key="1">
    <source>
        <dbReference type="EMBL" id="ESP03037.1"/>
    </source>
</evidence>
<protein>
    <submittedName>
        <fullName evidence="1">Uncharacterized protein</fullName>
    </submittedName>
</protein>
<dbReference type="HOGENOM" id="CLU_1449259_0_0_1"/>
<sequence>MNWVRSTLKYLGLFSSSDEQPLKDDFHRRSEEDITKKSDSITTIKSFTEKYPINSGKGKTETVHTECTQPKDYATTEASESPDHCEPVTKDNTVIKSDMDNINLLDDTSDELMNLSVDPQETSISELVNSDKKKKKGMKKVKKRVTWAVRRSWKWLKRGWSGYAPGVASGMMYCTNAPSTLFNLHTK</sequence>